<dbReference type="KEGG" id="vg:63742961"/>
<gene>
    <name evidence="2" type="primary">33</name>
    <name evidence="2" type="ORF">SEA_ARCHIMEDES_33</name>
</gene>
<dbReference type="GeneID" id="63742961"/>
<accession>A0A7L7SH21</accession>
<proteinExistence type="predicted"/>
<evidence type="ECO:0000313" key="3">
    <source>
        <dbReference type="Proteomes" id="UP000516653"/>
    </source>
</evidence>
<dbReference type="Proteomes" id="UP000516653">
    <property type="component" value="Segment"/>
</dbReference>
<name>A0A7L7SH21_9CAUD</name>
<protein>
    <submittedName>
        <fullName evidence="2">Membrane protein</fullName>
    </submittedName>
</protein>
<reference evidence="2 3" key="1">
    <citation type="submission" date="2020-07" db="EMBL/GenBank/DDBJ databases">
        <authorList>
            <person name="Buterbaugh K.M."/>
            <person name="Dean A.J."/>
            <person name="Durmis N.D."/>
            <person name="Gonzalez I.M."/>
            <person name="Kowalski E.M."/>
            <person name="Mundorff O.G."/>
            <person name="Vimal D."/>
            <person name="Chamarti P.R."/>
            <person name="Xu J."/>
            <person name="Butela K.A."/>
            <person name="Garlena R.A."/>
            <person name="Russell D.A."/>
            <person name="Pope W.H."/>
            <person name="Jacobs-Sera D."/>
            <person name="Hatfull G.F."/>
        </authorList>
    </citation>
    <scope>NUCLEOTIDE SEQUENCE [LARGE SCALE GENOMIC DNA]</scope>
</reference>
<organism evidence="2 3">
    <name type="scientific">Gordonia phage Archimedes</name>
    <dbReference type="NCBI Taxonomy" id="2759389"/>
    <lineage>
        <taxon>Viruses</taxon>
        <taxon>Duplodnaviria</taxon>
        <taxon>Heunggongvirae</taxon>
        <taxon>Uroviricota</taxon>
        <taxon>Caudoviricetes</taxon>
        <taxon>Archimedesvirus</taxon>
        <taxon>Archimedesvirus archimedes</taxon>
    </lineage>
</organism>
<evidence type="ECO:0000313" key="2">
    <source>
        <dbReference type="EMBL" id="QOC55733.1"/>
    </source>
</evidence>
<dbReference type="RefSeq" id="YP_010049642.1">
    <property type="nucleotide sequence ID" value="NC_054392.1"/>
</dbReference>
<keyword evidence="3" id="KW-1185">Reference proteome</keyword>
<feature type="region of interest" description="Disordered" evidence="1">
    <location>
        <begin position="40"/>
        <end position="73"/>
    </location>
</feature>
<evidence type="ECO:0000256" key="1">
    <source>
        <dbReference type="SAM" id="MobiDB-lite"/>
    </source>
</evidence>
<sequence>MNNNTKQYLVGAIAGAAMAIGTFGFAGIANAESGDVTYPNRVQPDSNVTYPNRIEPNPDVSYPNPYEAPGVSRCPKKESRAVGNYWERQEDGTYAWVCRYASVNDRPEIGY</sequence>
<dbReference type="EMBL" id="MT771339">
    <property type="protein sequence ID" value="QOC55733.1"/>
    <property type="molecule type" value="Genomic_DNA"/>
</dbReference>